<protein>
    <submittedName>
        <fullName evidence="3">IstB-like ATP-binding protein</fullName>
    </submittedName>
</protein>
<dbReference type="SUPFAM" id="SSF52540">
    <property type="entry name" value="P-loop containing nucleoside triphosphate hydrolases"/>
    <property type="match status" value="1"/>
</dbReference>
<dbReference type="PANTHER" id="PTHR30050:SF4">
    <property type="entry name" value="ATP-BINDING PROTEIN RV3427C IN INSERTION SEQUENCE-RELATED"/>
    <property type="match status" value="1"/>
</dbReference>
<dbReference type="InterPro" id="IPR002611">
    <property type="entry name" value="IstB_ATP-bd"/>
</dbReference>
<evidence type="ECO:0000256" key="1">
    <source>
        <dbReference type="SAM" id="MobiDB-lite"/>
    </source>
</evidence>
<accession>A0A2A2EM65</accession>
<feature type="compositionally biased region" description="Polar residues" evidence="1">
    <location>
        <begin position="194"/>
        <end position="205"/>
    </location>
</feature>
<name>A0A2A2EM65_9BIFI</name>
<feature type="region of interest" description="Disordered" evidence="1">
    <location>
        <begin position="189"/>
        <end position="255"/>
    </location>
</feature>
<evidence type="ECO:0000313" key="3">
    <source>
        <dbReference type="EMBL" id="PAU70035.1"/>
    </source>
</evidence>
<feature type="compositionally biased region" description="Low complexity" evidence="1">
    <location>
        <begin position="206"/>
        <end position="225"/>
    </location>
</feature>
<dbReference type="GO" id="GO:0005524">
    <property type="term" value="F:ATP binding"/>
    <property type="evidence" value="ECO:0007669"/>
    <property type="project" value="UniProtKB-KW"/>
</dbReference>
<reference evidence="3 4" key="1">
    <citation type="journal article" date="2017" name="ISME J.">
        <title>Unveiling bifidobacterial biogeography across the mammalian branch of the tree of life.</title>
        <authorList>
            <person name="Milani C."/>
            <person name="Mangifesta M."/>
            <person name="Mancabelli L."/>
            <person name="Lugli G.A."/>
            <person name="James K."/>
            <person name="Duranti S."/>
            <person name="Turroni F."/>
            <person name="Ferrario C."/>
            <person name="Ossiprandi M.C."/>
            <person name="van Sinderen D."/>
            <person name="Ventura M."/>
        </authorList>
    </citation>
    <scope>NUCLEOTIDE SEQUENCE [LARGE SCALE GENOMIC DNA]</scope>
    <source>
        <strain evidence="3 4">70</strain>
    </source>
</reference>
<dbReference type="GO" id="GO:0006260">
    <property type="term" value="P:DNA replication"/>
    <property type="evidence" value="ECO:0007669"/>
    <property type="project" value="TreeGrafter"/>
</dbReference>
<dbReference type="EMBL" id="MVOG01000004">
    <property type="protein sequence ID" value="PAU70035.1"/>
    <property type="molecule type" value="Genomic_DNA"/>
</dbReference>
<comment type="caution">
    <text evidence="3">The sequence shown here is derived from an EMBL/GenBank/DDBJ whole genome shotgun (WGS) entry which is preliminary data.</text>
</comment>
<gene>
    <name evidence="3" type="ORF">B1400_0229</name>
</gene>
<feature type="compositionally biased region" description="Polar residues" evidence="1">
    <location>
        <begin position="245"/>
        <end position="255"/>
    </location>
</feature>
<sequence>MNTAPTTGGKRRRATTLAQQERIMDMATGLPMTKDVLREIMADATGANLDLIERWFGLELEQRARSRKARLLRQAGFPTAKTLDDYDWSRLRMPADWNRAQLETLEFIDHAEDLVLYGNVGCGKTHLACAIGRLARLNDIPVRFFTATSLLMRLRRAKEDHRLDHELASIGKARLLIIDEFGYSPATRKEAACSSRSSPTATRQGASSTPPTSNSAAGDASWATPTWPPPSSTAPSTTADSSDSKANPTEANTRS</sequence>
<dbReference type="CDD" id="cd00009">
    <property type="entry name" value="AAA"/>
    <property type="match status" value="1"/>
</dbReference>
<keyword evidence="3" id="KW-0067">ATP-binding</keyword>
<dbReference type="PANTHER" id="PTHR30050">
    <property type="entry name" value="CHROMOSOMAL REPLICATION INITIATOR PROTEIN DNAA"/>
    <property type="match status" value="1"/>
</dbReference>
<dbReference type="InterPro" id="IPR027417">
    <property type="entry name" value="P-loop_NTPase"/>
</dbReference>
<feature type="domain" description="IstB-like ATP-binding" evidence="2">
    <location>
        <begin position="42"/>
        <end position="192"/>
    </location>
</feature>
<proteinExistence type="predicted"/>
<dbReference type="Pfam" id="PF01695">
    <property type="entry name" value="IstB_IS21"/>
    <property type="match status" value="1"/>
</dbReference>
<keyword evidence="3" id="KW-0547">Nucleotide-binding</keyword>
<dbReference type="Proteomes" id="UP000217986">
    <property type="component" value="Unassembled WGS sequence"/>
</dbReference>
<dbReference type="AlphaFoldDB" id="A0A2A2EM65"/>
<dbReference type="Gene3D" id="3.40.50.300">
    <property type="entry name" value="P-loop containing nucleotide triphosphate hydrolases"/>
    <property type="match status" value="1"/>
</dbReference>
<organism evidence="3 4">
    <name type="scientific">Bifidobacterium italicum</name>
    <dbReference type="NCBI Taxonomy" id="1960968"/>
    <lineage>
        <taxon>Bacteria</taxon>
        <taxon>Bacillati</taxon>
        <taxon>Actinomycetota</taxon>
        <taxon>Actinomycetes</taxon>
        <taxon>Bifidobacteriales</taxon>
        <taxon>Bifidobacteriaceae</taxon>
        <taxon>Bifidobacterium</taxon>
    </lineage>
</organism>
<evidence type="ECO:0000259" key="2">
    <source>
        <dbReference type="Pfam" id="PF01695"/>
    </source>
</evidence>
<evidence type="ECO:0000313" key="4">
    <source>
        <dbReference type="Proteomes" id="UP000217986"/>
    </source>
</evidence>
<keyword evidence="4" id="KW-1185">Reference proteome</keyword>